<name>E4YYH9_OIKDI</name>
<dbReference type="SMART" id="SM00133">
    <property type="entry name" value="S_TK_X"/>
    <property type="match status" value="1"/>
</dbReference>
<keyword evidence="7" id="KW-0067">ATP-binding</keyword>
<dbReference type="InterPro" id="IPR000961">
    <property type="entry name" value="AGC-kinase_C"/>
</dbReference>
<evidence type="ECO:0000256" key="8">
    <source>
        <dbReference type="ARBA" id="ARBA00047899"/>
    </source>
</evidence>
<dbReference type="InterPro" id="IPR017892">
    <property type="entry name" value="Pkinase_C"/>
</dbReference>
<dbReference type="PROSITE" id="PS51285">
    <property type="entry name" value="AGC_KINASE_CTER"/>
    <property type="match status" value="1"/>
</dbReference>
<evidence type="ECO:0000313" key="13">
    <source>
        <dbReference type="EMBL" id="CBY40507.1"/>
    </source>
</evidence>
<evidence type="ECO:0000259" key="12">
    <source>
        <dbReference type="PROSITE" id="PS51285"/>
    </source>
</evidence>
<evidence type="ECO:0000256" key="9">
    <source>
        <dbReference type="ARBA" id="ARBA00048679"/>
    </source>
</evidence>
<feature type="domain" description="Protein kinase" evidence="11">
    <location>
        <begin position="1"/>
        <end position="300"/>
    </location>
</feature>
<sequence length="787" mass="90997">MPDATIPPPSSRLKLLEQLVLCATALDNGDQRIHGFSYETLLDILQLIHNELSVSNIKNERHVSEFIDWSRAFTQKVNELRIRRSDFDLVRVIGRGAFGEVAVVRMEERDVLVRGDSPWLVKLHYAFQDPRYLYFVMDYYAGGDLLTLISKHDDILEENVAHNVLIDNQGHIKLGDFGSCLRMRRDGTIWSRTSVGTPDYISPEILQANEDGHGRYGKECDWWSFGVCIFEMLFGETPFYAEGLAETYCKIMNHTERFSIPDDEIEVSESTKELIRGLICDKSTRMGQFGIDEFKSHAFFAEIQWDSLLSMRPPYVPEIAGETDTSNFDVDDDDARVEAHPPSLGNATFSGKDLPFVGFSFNNNLVNEKNRDQIKIQHYESHERDLNLKIEYLQQELRSSEHSKNSLSDELHIVQQQQLNDQQRIITLQAKFDELSNESAFHRTKGNEVKHLQHELDSINLKLEESAQNHLFEISKTKRDYEEQINELRRKIEEERNEKEQIYRNSTNEFELLQNDHSQTQEKLNEANKELEVLKQELKESQEKLEVNENDKDSEKTEWEDHLRSIIQWVHDEKDARSYLDNLAVRMSDELESIRRAKKENPEQPINIAQETPVQNSKQSPIPSQAQSGESKENWKTLRQTKVKNAQILDLRSALQTQLQKTSEVEHENTLLRRKLEEVEQDLTQARMRIQDIEQSSYHHSVSDHSPYPDNGRFGYEDSDSRSGRSSPGLTKAAPSQVGKVTDRDLYNIPTRGVPAKQHLFMVRTFSEPTQCQICGTYMTGTSKITT</sequence>
<comment type="catalytic activity">
    <reaction evidence="8">
        <text>L-threonyl-[protein] + ATP = O-phospho-L-threonyl-[protein] + ADP + H(+)</text>
        <dbReference type="Rhea" id="RHEA:46608"/>
        <dbReference type="Rhea" id="RHEA-COMP:11060"/>
        <dbReference type="Rhea" id="RHEA-COMP:11605"/>
        <dbReference type="ChEBI" id="CHEBI:15378"/>
        <dbReference type="ChEBI" id="CHEBI:30013"/>
        <dbReference type="ChEBI" id="CHEBI:30616"/>
        <dbReference type="ChEBI" id="CHEBI:61977"/>
        <dbReference type="ChEBI" id="CHEBI:456216"/>
        <dbReference type="EC" id="2.7.11.1"/>
    </reaction>
</comment>
<feature type="compositionally biased region" description="Polar residues" evidence="10">
    <location>
        <begin position="607"/>
        <end position="629"/>
    </location>
</feature>
<keyword evidence="6" id="KW-0418">Kinase</keyword>
<protein>
    <recommendedName>
        <fullName evidence="1">non-specific serine/threonine protein kinase</fullName>
        <ecNumber evidence="1">2.7.11.1</ecNumber>
    </recommendedName>
</protein>
<organism evidence="13">
    <name type="scientific">Oikopleura dioica</name>
    <name type="common">Tunicate</name>
    <dbReference type="NCBI Taxonomy" id="34765"/>
    <lineage>
        <taxon>Eukaryota</taxon>
        <taxon>Metazoa</taxon>
        <taxon>Chordata</taxon>
        <taxon>Tunicata</taxon>
        <taxon>Appendicularia</taxon>
        <taxon>Copelata</taxon>
        <taxon>Oikopleuridae</taxon>
        <taxon>Oikopleura</taxon>
    </lineage>
</organism>
<evidence type="ECO:0000256" key="4">
    <source>
        <dbReference type="ARBA" id="ARBA00022679"/>
    </source>
</evidence>
<dbReference type="GO" id="GO:0005737">
    <property type="term" value="C:cytoplasm"/>
    <property type="evidence" value="ECO:0007669"/>
    <property type="project" value="TreeGrafter"/>
</dbReference>
<reference evidence="13" key="1">
    <citation type="journal article" date="2010" name="Science">
        <title>Plasticity of animal genome architecture unmasked by rapid evolution of a pelagic tunicate.</title>
        <authorList>
            <person name="Denoeud F."/>
            <person name="Henriet S."/>
            <person name="Mungpakdee S."/>
            <person name="Aury J.M."/>
            <person name="Da Silva C."/>
            <person name="Brinkmann H."/>
            <person name="Mikhaleva J."/>
            <person name="Olsen L.C."/>
            <person name="Jubin C."/>
            <person name="Canestro C."/>
            <person name="Bouquet J.M."/>
            <person name="Danks G."/>
            <person name="Poulain J."/>
            <person name="Campsteijn C."/>
            <person name="Adamski M."/>
            <person name="Cross I."/>
            <person name="Yadetie F."/>
            <person name="Muffato M."/>
            <person name="Louis A."/>
            <person name="Butcher S."/>
            <person name="Tsagkogeorga G."/>
            <person name="Konrad A."/>
            <person name="Singh S."/>
            <person name="Jensen M.F."/>
            <person name="Cong E.H."/>
            <person name="Eikeseth-Otteraa H."/>
            <person name="Noel B."/>
            <person name="Anthouard V."/>
            <person name="Porcel B.M."/>
            <person name="Kachouri-Lafond R."/>
            <person name="Nishino A."/>
            <person name="Ugolini M."/>
            <person name="Chourrout P."/>
            <person name="Nishida H."/>
            <person name="Aasland R."/>
            <person name="Huzurbazar S."/>
            <person name="Westhof E."/>
            <person name="Delsuc F."/>
            <person name="Lehrach H."/>
            <person name="Reinhardt R."/>
            <person name="Weissenbach J."/>
            <person name="Roy S.W."/>
            <person name="Artiguenave F."/>
            <person name="Postlethwait J.H."/>
            <person name="Manak J.R."/>
            <person name="Thompson E.M."/>
            <person name="Jaillon O."/>
            <person name="Du Pasquier L."/>
            <person name="Boudinot P."/>
            <person name="Liberles D.A."/>
            <person name="Volff J.N."/>
            <person name="Philippe H."/>
            <person name="Lenhard B."/>
            <person name="Roest Crollius H."/>
            <person name="Wincker P."/>
            <person name="Chourrout D."/>
        </authorList>
    </citation>
    <scope>NUCLEOTIDE SEQUENCE [LARGE SCALE GENOMIC DNA]</scope>
</reference>
<dbReference type="Proteomes" id="UP000011014">
    <property type="component" value="Unassembled WGS sequence"/>
</dbReference>
<dbReference type="EC" id="2.7.11.1" evidence="1"/>
<dbReference type="Gene3D" id="3.30.200.20">
    <property type="entry name" value="Phosphorylase Kinase, domain 1"/>
    <property type="match status" value="3"/>
</dbReference>
<evidence type="ECO:0000256" key="3">
    <source>
        <dbReference type="ARBA" id="ARBA00022553"/>
    </source>
</evidence>
<evidence type="ECO:0000256" key="5">
    <source>
        <dbReference type="ARBA" id="ARBA00022741"/>
    </source>
</evidence>
<evidence type="ECO:0000256" key="7">
    <source>
        <dbReference type="ARBA" id="ARBA00022840"/>
    </source>
</evidence>
<dbReference type="PANTHER" id="PTHR22988">
    <property type="entry name" value="MYOTONIC DYSTROPHY S/T KINASE-RELATED"/>
    <property type="match status" value="1"/>
</dbReference>
<evidence type="ECO:0000259" key="11">
    <source>
        <dbReference type="PROSITE" id="PS50011"/>
    </source>
</evidence>
<feature type="non-terminal residue" evidence="13">
    <location>
        <position position="787"/>
    </location>
</feature>
<keyword evidence="2" id="KW-0723">Serine/threonine-protein kinase</keyword>
<dbReference type="InterPro" id="IPR011009">
    <property type="entry name" value="Kinase-like_dom_sf"/>
</dbReference>
<dbReference type="SUPFAM" id="SSF56112">
    <property type="entry name" value="Protein kinase-like (PK-like)"/>
    <property type="match status" value="1"/>
</dbReference>
<gene>
    <name evidence="13" type="ORF">GSOID_T00022520001</name>
</gene>
<evidence type="ECO:0000256" key="2">
    <source>
        <dbReference type="ARBA" id="ARBA00022527"/>
    </source>
</evidence>
<dbReference type="GO" id="GO:0005856">
    <property type="term" value="C:cytoskeleton"/>
    <property type="evidence" value="ECO:0007669"/>
    <property type="project" value="TreeGrafter"/>
</dbReference>
<comment type="catalytic activity">
    <reaction evidence="9">
        <text>L-seryl-[protein] + ATP = O-phospho-L-seryl-[protein] + ADP + H(+)</text>
        <dbReference type="Rhea" id="RHEA:17989"/>
        <dbReference type="Rhea" id="RHEA-COMP:9863"/>
        <dbReference type="Rhea" id="RHEA-COMP:11604"/>
        <dbReference type="ChEBI" id="CHEBI:15378"/>
        <dbReference type="ChEBI" id="CHEBI:29999"/>
        <dbReference type="ChEBI" id="CHEBI:30616"/>
        <dbReference type="ChEBI" id="CHEBI:83421"/>
        <dbReference type="ChEBI" id="CHEBI:456216"/>
        <dbReference type="EC" id="2.7.11.1"/>
    </reaction>
</comment>
<dbReference type="PROSITE" id="PS50011">
    <property type="entry name" value="PROTEIN_KINASE_DOM"/>
    <property type="match status" value="1"/>
</dbReference>
<evidence type="ECO:0000256" key="1">
    <source>
        <dbReference type="ARBA" id="ARBA00012513"/>
    </source>
</evidence>
<evidence type="ECO:0000256" key="6">
    <source>
        <dbReference type="ARBA" id="ARBA00022777"/>
    </source>
</evidence>
<dbReference type="GO" id="GO:0031032">
    <property type="term" value="P:actomyosin structure organization"/>
    <property type="evidence" value="ECO:0007669"/>
    <property type="project" value="TreeGrafter"/>
</dbReference>
<feature type="region of interest" description="Disordered" evidence="10">
    <location>
        <begin position="596"/>
        <end position="635"/>
    </location>
</feature>
<evidence type="ECO:0000256" key="10">
    <source>
        <dbReference type="SAM" id="MobiDB-lite"/>
    </source>
</evidence>
<feature type="domain" description="AGC-kinase C-terminal" evidence="12">
    <location>
        <begin position="301"/>
        <end position="371"/>
    </location>
</feature>
<dbReference type="InterPro" id="IPR050839">
    <property type="entry name" value="Rho-assoc_Ser/Thr_Kinase"/>
</dbReference>
<dbReference type="AlphaFoldDB" id="E4YYH9"/>
<proteinExistence type="predicted"/>
<dbReference type="EMBL" id="FN655959">
    <property type="protein sequence ID" value="CBY40507.1"/>
    <property type="molecule type" value="Genomic_DNA"/>
</dbReference>
<dbReference type="Gene3D" id="1.10.510.10">
    <property type="entry name" value="Transferase(Phosphotransferase) domain 1"/>
    <property type="match status" value="1"/>
</dbReference>
<dbReference type="GO" id="GO:0004674">
    <property type="term" value="F:protein serine/threonine kinase activity"/>
    <property type="evidence" value="ECO:0007669"/>
    <property type="project" value="UniProtKB-KW"/>
</dbReference>
<feature type="region of interest" description="Disordered" evidence="10">
    <location>
        <begin position="694"/>
        <end position="744"/>
    </location>
</feature>
<dbReference type="GO" id="GO:0005524">
    <property type="term" value="F:ATP binding"/>
    <property type="evidence" value="ECO:0007669"/>
    <property type="project" value="UniProtKB-KW"/>
</dbReference>
<keyword evidence="4" id="KW-0808">Transferase</keyword>
<keyword evidence="3" id="KW-0597">Phosphoprotein</keyword>
<dbReference type="Pfam" id="PF00433">
    <property type="entry name" value="Pkinase_C"/>
    <property type="match status" value="1"/>
</dbReference>
<keyword evidence="5" id="KW-0547">Nucleotide-binding</keyword>
<dbReference type="FunFam" id="1.10.510.10:FF:001229">
    <property type="entry name" value="Rho-associated protein kinase 2"/>
    <property type="match status" value="1"/>
</dbReference>
<dbReference type="Pfam" id="PF00069">
    <property type="entry name" value="Pkinase"/>
    <property type="match status" value="1"/>
</dbReference>
<accession>E4YYH9</accession>
<dbReference type="PANTHER" id="PTHR22988:SF71">
    <property type="entry name" value="CITRON RHO-INTERACTING KINASE"/>
    <property type="match status" value="1"/>
</dbReference>
<dbReference type="InterPro" id="IPR000719">
    <property type="entry name" value="Prot_kinase_dom"/>
</dbReference>